<dbReference type="Pfam" id="PF00153">
    <property type="entry name" value="Mito_carr"/>
    <property type="match status" value="3"/>
</dbReference>
<accession>A0A1B2J844</accession>
<feature type="transmembrane region" description="Helical" evidence="11">
    <location>
        <begin position="78"/>
        <end position="101"/>
    </location>
</feature>
<evidence type="ECO:0000256" key="10">
    <source>
        <dbReference type="RuleBase" id="RU000488"/>
    </source>
</evidence>
<dbReference type="GO" id="GO:0080122">
    <property type="term" value="F:AMP transmembrane transporter activity"/>
    <property type="evidence" value="ECO:0007669"/>
    <property type="project" value="TreeGrafter"/>
</dbReference>
<keyword evidence="6 11" id="KW-1133">Transmembrane helix</keyword>
<dbReference type="InterPro" id="IPR023395">
    <property type="entry name" value="MCP_dom_sf"/>
</dbReference>
<keyword evidence="7 9" id="KW-0472">Membrane</keyword>
<dbReference type="GO" id="GO:0005347">
    <property type="term" value="F:ATP transmembrane transporter activity"/>
    <property type="evidence" value="ECO:0007669"/>
    <property type="project" value="TreeGrafter"/>
</dbReference>
<evidence type="ECO:0000313" key="12">
    <source>
        <dbReference type="EMBL" id="ANZ74204.1"/>
    </source>
</evidence>
<name>A0A1B2J844_PICPA</name>
<dbReference type="AlphaFoldDB" id="A0A1B2J844"/>
<evidence type="ECO:0000256" key="1">
    <source>
        <dbReference type="ARBA" id="ARBA00004585"/>
    </source>
</evidence>
<feature type="transmembrane region" description="Helical" evidence="11">
    <location>
        <begin position="121"/>
        <end position="144"/>
    </location>
</feature>
<dbReference type="InterPro" id="IPR018108">
    <property type="entry name" value="MCP_transmembrane"/>
</dbReference>
<keyword evidence="5" id="KW-0677">Repeat</keyword>
<evidence type="ECO:0000256" key="9">
    <source>
        <dbReference type="PROSITE-ProRule" id="PRU00282"/>
    </source>
</evidence>
<protein>
    <submittedName>
        <fullName evidence="12">BA75_00090T0</fullName>
    </submittedName>
</protein>
<feature type="repeat" description="Solcar" evidence="9">
    <location>
        <begin position="221"/>
        <end position="345"/>
    </location>
</feature>
<keyword evidence="8" id="KW-0576">Peroxisome</keyword>
<evidence type="ECO:0000313" key="13">
    <source>
        <dbReference type="Proteomes" id="UP000094565"/>
    </source>
</evidence>
<evidence type="ECO:0000256" key="6">
    <source>
        <dbReference type="ARBA" id="ARBA00022989"/>
    </source>
</evidence>
<dbReference type="Proteomes" id="UP000094565">
    <property type="component" value="Chromosome 1"/>
</dbReference>
<dbReference type="Gene3D" id="1.50.40.10">
    <property type="entry name" value="Mitochondrial carrier domain"/>
    <property type="match status" value="1"/>
</dbReference>
<dbReference type="PANTHER" id="PTHR45939">
    <property type="entry name" value="PEROXISOMAL MEMBRANE PROTEIN PMP34-RELATED"/>
    <property type="match status" value="1"/>
</dbReference>
<dbReference type="GO" id="GO:0044610">
    <property type="term" value="F:FMN transmembrane transporter activity"/>
    <property type="evidence" value="ECO:0007669"/>
    <property type="project" value="TreeGrafter"/>
</dbReference>
<comment type="similarity">
    <text evidence="2 10">Belongs to the mitochondrial carrier (TC 2.A.29) family.</text>
</comment>
<evidence type="ECO:0000256" key="5">
    <source>
        <dbReference type="ARBA" id="ARBA00022737"/>
    </source>
</evidence>
<dbReference type="GO" id="GO:0015217">
    <property type="term" value="F:ADP transmembrane transporter activity"/>
    <property type="evidence" value="ECO:0007669"/>
    <property type="project" value="TreeGrafter"/>
</dbReference>
<evidence type="ECO:0000256" key="3">
    <source>
        <dbReference type="ARBA" id="ARBA00022448"/>
    </source>
</evidence>
<proteinExistence type="inferred from homology"/>
<evidence type="ECO:0000256" key="4">
    <source>
        <dbReference type="ARBA" id="ARBA00022692"/>
    </source>
</evidence>
<dbReference type="InterPro" id="IPR052217">
    <property type="entry name" value="Mito/Peroxisomal_Carrier"/>
</dbReference>
<dbReference type="PROSITE" id="PS50920">
    <property type="entry name" value="SOLCAR"/>
    <property type="match status" value="3"/>
</dbReference>
<feature type="repeat" description="Solcar" evidence="9">
    <location>
        <begin position="124"/>
        <end position="212"/>
    </location>
</feature>
<dbReference type="SUPFAM" id="SSF103506">
    <property type="entry name" value="Mitochondrial carrier"/>
    <property type="match status" value="1"/>
</dbReference>
<dbReference type="GO" id="GO:0015230">
    <property type="term" value="F:FAD transmembrane transporter activity"/>
    <property type="evidence" value="ECO:0007669"/>
    <property type="project" value="TreeGrafter"/>
</dbReference>
<keyword evidence="4 9" id="KW-0812">Transmembrane</keyword>
<dbReference type="PANTHER" id="PTHR45939:SF5">
    <property type="entry name" value="PEROXISOMAL MEMBRANE PROTEIN PMP34"/>
    <property type="match status" value="1"/>
</dbReference>
<feature type="transmembrane region" description="Helical" evidence="11">
    <location>
        <begin position="185"/>
        <end position="206"/>
    </location>
</feature>
<dbReference type="GO" id="GO:0005778">
    <property type="term" value="C:peroxisomal membrane"/>
    <property type="evidence" value="ECO:0007669"/>
    <property type="project" value="UniProtKB-SubCell"/>
</dbReference>
<feature type="transmembrane region" description="Helical" evidence="11">
    <location>
        <begin position="226"/>
        <end position="245"/>
    </location>
</feature>
<keyword evidence="3 10" id="KW-0813">Transport</keyword>
<dbReference type="OrthoDB" id="2019556at2759"/>
<evidence type="ECO:0000256" key="2">
    <source>
        <dbReference type="ARBA" id="ARBA00006375"/>
    </source>
</evidence>
<evidence type="ECO:0000256" key="7">
    <source>
        <dbReference type="ARBA" id="ARBA00023136"/>
    </source>
</evidence>
<dbReference type="GO" id="GO:0051724">
    <property type="term" value="F:NAD transmembrane transporter activity"/>
    <property type="evidence" value="ECO:0007669"/>
    <property type="project" value="TreeGrafter"/>
</dbReference>
<keyword evidence="13" id="KW-1185">Reference proteome</keyword>
<dbReference type="GO" id="GO:0015228">
    <property type="term" value="F:coenzyme A transmembrane transporter activity"/>
    <property type="evidence" value="ECO:0007669"/>
    <property type="project" value="TreeGrafter"/>
</dbReference>
<gene>
    <name evidence="12" type="ORF">ATY40_BA7500090</name>
</gene>
<comment type="subcellular location">
    <subcellularLocation>
        <location evidence="1">Peroxisome membrane</location>
        <topology evidence="1">Multi-pass membrane protein</topology>
    </subcellularLocation>
</comment>
<reference evidence="12 13" key="1">
    <citation type="submission" date="2016-02" db="EMBL/GenBank/DDBJ databases">
        <title>Comparative genomic and transcriptomic foundation for Pichia pastoris.</title>
        <authorList>
            <person name="Love K.R."/>
            <person name="Shah K.A."/>
            <person name="Whittaker C.A."/>
            <person name="Wu J."/>
            <person name="Bartlett M.C."/>
            <person name="Ma D."/>
            <person name="Leeson R.L."/>
            <person name="Priest M."/>
            <person name="Young S.K."/>
            <person name="Love J.C."/>
        </authorList>
    </citation>
    <scope>NUCLEOTIDE SEQUENCE [LARGE SCALE GENOMIC DNA]</scope>
    <source>
        <strain evidence="12 13">ATCC 28485</strain>
    </source>
</reference>
<feature type="transmembrane region" description="Helical" evidence="11">
    <location>
        <begin position="12"/>
        <end position="31"/>
    </location>
</feature>
<dbReference type="EMBL" id="CP014584">
    <property type="protein sequence ID" value="ANZ74204.1"/>
    <property type="molecule type" value="Genomic_DNA"/>
</dbReference>
<feature type="repeat" description="Solcar" evidence="9">
    <location>
        <begin position="7"/>
        <end position="107"/>
    </location>
</feature>
<sequence length="387" mass="42134">MSKNAQVDDLAHGLAGAGGGILSMIITYPLLTLSTHAQSSKNEKKPLDGSVDEKELELKKSSTYNTLKRILKKQGVRGLYNGLESAILGIAVNNFIYYYFYELTGSTLEGLSRGRKRGSRVGGLSAFQSIVAGAIAGVISRVATNPIWVANTRMTVLSREQRDLKRVNTLQAILYIFKTEGFKTLFSGLIPALFLVLNPIIHYTIFEQLKTLLVKTRKRALTPLDALLLGAFGKLISTVITYPYVTLRTRMHLQNAENARNASGESSASNSAVLSATSDEDLSKEGDNDKKIAQEQPANTIWGLSTRMLKEEGISSFYSGMSVKLSQSILSAAFLFFFKEELVSASDVAIKAVKKVDYKSFLNNPAQVVPDLNPAPSPNADGSPVDI</sequence>
<organism evidence="12 13">
    <name type="scientific">Komagataella pastoris</name>
    <name type="common">Yeast</name>
    <name type="synonym">Pichia pastoris</name>
    <dbReference type="NCBI Taxonomy" id="4922"/>
    <lineage>
        <taxon>Eukaryota</taxon>
        <taxon>Fungi</taxon>
        <taxon>Dikarya</taxon>
        <taxon>Ascomycota</taxon>
        <taxon>Saccharomycotina</taxon>
        <taxon>Pichiomycetes</taxon>
        <taxon>Pichiales</taxon>
        <taxon>Pichiaceae</taxon>
        <taxon>Komagataella</taxon>
    </lineage>
</organism>
<evidence type="ECO:0000256" key="8">
    <source>
        <dbReference type="ARBA" id="ARBA00023140"/>
    </source>
</evidence>
<evidence type="ECO:0000256" key="11">
    <source>
        <dbReference type="SAM" id="Phobius"/>
    </source>
</evidence>